<evidence type="ECO:0000256" key="2">
    <source>
        <dbReference type="SAM" id="Phobius"/>
    </source>
</evidence>
<keyword evidence="4" id="KW-1185">Reference proteome</keyword>
<organism evidence="3 4">
    <name type="scientific">Punica granatum</name>
    <name type="common">Pomegranate</name>
    <dbReference type="NCBI Taxonomy" id="22663"/>
    <lineage>
        <taxon>Eukaryota</taxon>
        <taxon>Viridiplantae</taxon>
        <taxon>Streptophyta</taxon>
        <taxon>Embryophyta</taxon>
        <taxon>Tracheophyta</taxon>
        <taxon>Spermatophyta</taxon>
        <taxon>Magnoliopsida</taxon>
        <taxon>eudicotyledons</taxon>
        <taxon>Gunneridae</taxon>
        <taxon>Pentapetalae</taxon>
        <taxon>rosids</taxon>
        <taxon>malvids</taxon>
        <taxon>Myrtales</taxon>
        <taxon>Lythraceae</taxon>
        <taxon>Punica</taxon>
    </lineage>
</organism>
<comment type="caution">
    <text evidence="3">The sequence shown here is derived from an EMBL/GenBank/DDBJ whole genome shotgun (WGS) entry which is preliminary data.</text>
</comment>
<name>A0A2I0I9N9_PUNGR</name>
<protein>
    <submittedName>
        <fullName evidence="3">Uncharacterized protein</fullName>
    </submittedName>
</protein>
<sequence>MRIEDGSLTGRIKFILIKRISNKDDDRQKRKTRSPSERYKPSVPLPPPRPPSLPIVYPSPPPAIFSTSYWQGVIGYVLAFLMITLIVWILETFKCKIIRARSGECPWPRYENTTAEAPRHTELRLVRSRPSLLPTPSPAHDLRLGFCEACFGALGYV</sequence>
<gene>
    <name evidence="3" type="ORF">CRG98_038896</name>
</gene>
<dbReference type="EMBL" id="PGOL01003501">
    <property type="protein sequence ID" value="PKI40715.1"/>
    <property type="molecule type" value="Genomic_DNA"/>
</dbReference>
<keyword evidence="2" id="KW-0472">Membrane</keyword>
<reference evidence="3 4" key="1">
    <citation type="submission" date="2017-11" db="EMBL/GenBank/DDBJ databases">
        <title>De-novo sequencing of pomegranate (Punica granatum L.) genome.</title>
        <authorList>
            <person name="Akparov Z."/>
            <person name="Amiraslanov A."/>
            <person name="Hajiyeva S."/>
            <person name="Abbasov M."/>
            <person name="Kaur K."/>
            <person name="Hamwieh A."/>
            <person name="Solovyev V."/>
            <person name="Salamov A."/>
            <person name="Braich B."/>
            <person name="Kosarev P."/>
            <person name="Mahmoud A."/>
            <person name="Hajiyev E."/>
            <person name="Babayeva S."/>
            <person name="Izzatullayeva V."/>
            <person name="Mammadov A."/>
            <person name="Mammadov A."/>
            <person name="Sharifova S."/>
            <person name="Ojaghi J."/>
            <person name="Eynullazada K."/>
            <person name="Bayramov B."/>
            <person name="Abdulazimova A."/>
            <person name="Shahmuradov I."/>
        </authorList>
    </citation>
    <scope>NUCLEOTIDE SEQUENCE [LARGE SCALE GENOMIC DNA]</scope>
    <source>
        <strain evidence="4">cv. AG2017</strain>
        <tissue evidence="3">Leaf</tissue>
    </source>
</reference>
<feature type="compositionally biased region" description="Basic and acidic residues" evidence="1">
    <location>
        <begin position="23"/>
        <end position="40"/>
    </location>
</feature>
<evidence type="ECO:0000256" key="1">
    <source>
        <dbReference type="SAM" id="MobiDB-lite"/>
    </source>
</evidence>
<keyword evidence="2" id="KW-0812">Transmembrane</keyword>
<keyword evidence="2" id="KW-1133">Transmembrane helix</keyword>
<proteinExistence type="predicted"/>
<feature type="transmembrane region" description="Helical" evidence="2">
    <location>
        <begin position="69"/>
        <end position="90"/>
    </location>
</feature>
<dbReference type="Proteomes" id="UP000233551">
    <property type="component" value="Unassembled WGS sequence"/>
</dbReference>
<feature type="region of interest" description="Disordered" evidence="1">
    <location>
        <begin position="23"/>
        <end position="51"/>
    </location>
</feature>
<accession>A0A2I0I9N9</accession>
<evidence type="ECO:0000313" key="3">
    <source>
        <dbReference type="EMBL" id="PKI40715.1"/>
    </source>
</evidence>
<dbReference type="AlphaFoldDB" id="A0A2I0I9N9"/>
<evidence type="ECO:0000313" key="4">
    <source>
        <dbReference type="Proteomes" id="UP000233551"/>
    </source>
</evidence>